<dbReference type="InterPro" id="IPR024975">
    <property type="entry name" value="NOV_C"/>
</dbReference>
<accession>A0A7J6PDV0</accession>
<dbReference type="InterPro" id="IPR056293">
    <property type="entry name" value="PH_CERLI1"/>
</dbReference>
<evidence type="ECO:0000259" key="3">
    <source>
        <dbReference type="Pfam" id="PF00168"/>
    </source>
</evidence>
<dbReference type="EMBL" id="JABANO010039322">
    <property type="protein sequence ID" value="KAF4693946.1"/>
    <property type="molecule type" value="Genomic_DNA"/>
</dbReference>
<feature type="compositionally biased region" description="Low complexity" evidence="1">
    <location>
        <begin position="542"/>
        <end position="555"/>
    </location>
</feature>
<dbReference type="SUPFAM" id="SSF49562">
    <property type="entry name" value="C2 domain (Calcium/lipid-binding domain, CaLB)"/>
    <property type="match status" value="1"/>
</dbReference>
<reference evidence="6 7" key="1">
    <citation type="submission" date="2020-04" db="EMBL/GenBank/DDBJ databases">
        <title>Perkinsus olseni comparative genomics.</title>
        <authorList>
            <person name="Bogema D.R."/>
        </authorList>
    </citation>
    <scope>NUCLEOTIDE SEQUENCE [LARGE SCALE GENOMIC DNA]</scope>
    <source>
        <strain evidence="6 7">ATCC PRA-207</strain>
    </source>
</reference>
<protein>
    <recommendedName>
        <fullName evidence="8">Protein NO VEIN C-terminal domain-containing protein</fullName>
    </recommendedName>
</protein>
<evidence type="ECO:0000256" key="2">
    <source>
        <dbReference type="SAM" id="Phobius"/>
    </source>
</evidence>
<name>A0A7J6PDV0_PEROL</name>
<feature type="region of interest" description="Disordered" evidence="1">
    <location>
        <begin position="856"/>
        <end position="897"/>
    </location>
</feature>
<organism evidence="6 7">
    <name type="scientific">Perkinsus olseni</name>
    <name type="common">Perkinsus atlanticus</name>
    <dbReference type="NCBI Taxonomy" id="32597"/>
    <lineage>
        <taxon>Eukaryota</taxon>
        <taxon>Sar</taxon>
        <taxon>Alveolata</taxon>
        <taxon>Perkinsozoa</taxon>
        <taxon>Perkinsea</taxon>
        <taxon>Perkinsida</taxon>
        <taxon>Perkinsidae</taxon>
        <taxon>Perkinsus</taxon>
    </lineage>
</organism>
<evidence type="ECO:0000259" key="4">
    <source>
        <dbReference type="Pfam" id="PF13020"/>
    </source>
</evidence>
<feature type="region of interest" description="Disordered" evidence="1">
    <location>
        <begin position="525"/>
        <end position="665"/>
    </location>
</feature>
<dbReference type="Pfam" id="PF13020">
    <property type="entry name" value="NOV_C"/>
    <property type="match status" value="1"/>
</dbReference>
<dbReference type="Proteomes" id="UP000553632">
    <property type="component" value="Unassembled WGS sequence"/>
</dbReference>
<dbReference type="InterPro" id="IPR000008">
    <property type="entry name" value="C2_dom"/>
</dbReference>
<evidence type="ECO:0000256" key="1">
    <source>
        <dbReference type="SAM" id="MobiDB-lite"/>
    </source>
</evidence>
<dbReference type="CDD" id="cd00030">
    <property type="entry name" value="C2"/>
    <property type="match status" value="1"/>
</dbReference>
<feature type="domain" description="Protein NO VEIN C-terminal" evidence="4">
    <location>
        <begin position="731"/>
        <end position="803"/>
    </location>
</feature>
<dbReference type="Pfam" id="PF23634">
    <property type="entry name" value="PH_CERLI1"/>
    <property type="match status" value="1"/>
</dbReference>
<evidence type="ECO:0008006" key="8">
    <source>
        <dbReference type="Google" id="ProtNLM"/>
    </source>
</evidence>
<feature type="compositionally biased region" description="Low complexity" evidence="1">
    <location>
        <begin position="459"/>
        <end position="469"/>
    </location>
</feature>
<sequence length="897" mass="99657">MSVGAARAVAGVGGNVMSMMIPGGGLLGAAGSAAGVFAIFAVCGFCLRWCFAKCKLCWKGFDVRAFCGIDKLLLAWGIDKHPGFFIMITVHSAKDFRNTSLLGKANLYAIMEAKYESCKTMVNKNAKWEETRRLAVPQGCSHVKLSLMDRKSGPRSDSLIGFVQWSVDKHFFKQADKFLNVRKEHKLHAKDGSVAGQISLTFRKVDGTVDDSDVDEDPLLEGLDPDLHPALYGEVLNVMGDEVLRNLQGSRKVKVLASVLQGRLERRKSTRSLRGGGAEVFAAVCQLLPRGSSDSEPDIEDLKRKAQEKGWAKDYVPKKWYWCLWESRKEFEKDPEDPDVMVSVLSITSVHRDTAQSNYFSFKYKNSDGKSIEERYRTIRRDREVWVDGLELLRLECRLLKKSENDKLAYWRSRPVGEQMDAWKAELRLRGYSDDEINEYYNHVLMQSMSKEDRERAAGRAAAKEGAAATTVNSAASPETRGPQGSLQSLPAKQPQPSVEQPVGAARSSLGQCLLVSDSLFVDRPEPKASMLRGGQPRPKAKAASRSARSPSPTRVPVADGRPRPIGLPGKGGSPDGRPRVPQRPGALQRPLLQQGGKGARPQATNRPNRSGALHRMSSSPESLSSGSVAEDLPSAGAVSSSSGALRSGSYHPLRAPQGRFYRNQRHSGNGLRMVFDSAIKGKLEDAGILAELFVAHTLQEIYGDEFSLDWWKTSARTACYPEHGREGLDDRLGYDFEFLDTKGVFSKPREDGPRWVRLEVKGTLRSEGTIKFEMSRNELAVAQNPDADYAVVLVKNAAGDCPGIQTVLTDFFSNIQEKRVDYKPSQYSITLADPELYQSVPKEIVEKRPSDAESKIMLVSDDKKLRDRAKRMKRKEVSEAPVTETEMREHQRRRMR</sequence>
<dbReference type="Gene3D" id="2.60.40.150">
    <property type="entry name" value="C2 domain"/>
    <property type="match status" value="1"/>
</dbReference>
<evidence type="ECO:0000313" key="6">
    <source>
        <dbReference type="EMBL" id="KAF4693946.1"/>
    </source>
</evidence>
<keyword evidence="2" id="KW-1133">Transmembrane helix</keyword>
<evidence type="ECO:0000259" key="5">
    <source>
        <dbReference type="Pfam" id="PF23634"/>
    </source>
</evidence>
<feature type="transmembrane region" description="Helical" evidence="2">
    <location>
        <begin position="26"/>
        <end position="51"/>
    </location>
</feature>
<dbReference type="InterPro" id="IPR035892">
    <property type="entry name" value="C2_domain_sf"/>
</dbReference>
<dbReference type="OMA" id="VEAKYEC"/>
<dbReference type="Pfam" id="PF00168">
    <property type="entry name" value="C2"/>
    <property type="match status" value="1"/>
</dbReference>
<feature type="compositionally biased region" description="Polar residues" evidence="1">
    <location>
        <begin position="470"/>
        <end position="499"/>
    </location>
</feature>
<evidence type="ECO:0000313" key="7">
    <source>
        <dbReference type="Proteomes" id="UP000553632"/>
    </source>
</evidence>
<keyword evidence="7" id="KW-1185">Reference proteome</keyword>
<comment type="caution">
    <text evidence="6">The sequence shown here is derived from an EMBL/GenBank/DDBJ whole genome shotgun (WGS) entry which is preliminary data.</text>
</comment>
<dbReference type="AlphaFoldDB" id="A0A7J6PDV0"/>
<feature type="compositionally biased region" description="Low complexity" evidence="1">
    <location>
        <begin position="618"/>
        <end position="628"/>
    </location>
</feature>
<feature type="domain" description="CERLI1-like PH" evidence="5">
    <location>
        <begin position="309"/>
        <end position="403"/>
    </location>
</feature>
<keyword evidence="2" id="KW-0812">Transmembrane</keyword>
<feature type="compositionally biased region" description="Basic and acidic residues" evidence="1">
    <location>
        <begin position="856"/>
        <end position="866"/>
    </location>
</feature>
<gene>
    <name evidence="6" type="ORF">FOZ63_004659</name>
</gene>
<feature type="region of interest" description="Disordered" evidence="1">
    <location>
        <begin position="452"/>
        <end position="505"/>
    </location>
</feature>
<feature type="compositionally biased region" description="Low complexity" evidence="1">
    <location>
        <begin position="635"/>
        <end position="650"/>
    </location>
</feature>
<proteinExistence type="predicted"/>
<feature type="domain" description="C2" evidence="3">
    <location>
        <begin position="87"/>
        <end position="169"/>
    </location>
</feature>
<keyword evidence="2" id="KW-0472">Membrane</keyword>